<sequence length="138" mass="15735">MIAVKDKVRFVETDMMGVVHHSNYFRWFELGRVAYLKEAGVEILDMMANGYLCPIKDVACTYKNSALFDDEIIIEATMIAFTKVKMVFAYKIIRAKDKVVLAEGQTTNAFTGADGKVKRLPDSYFGKIKRLYDEEQEG</sequence>
<evidence type="ECO:0000256" key="1">
    <source>
        <dbReference type="ARBA" id="ARBA00005953"/>
    </source>
</evidence>
<dbReference type="InterPro" id="IPR006684">
    <property type="entry name" value="YbgC/YbaW"/>
</dbReference>
<dbReference type="SUPFAM" id="SSF54637">
    <property type="entry name" value="Thioesterase/thiol ester dehydrase-isomerase"/>
    <property type="match status" value="1"/>
</dbReference>
<proteinExistence type="inferred from homology"/>
<dbReference type="EMBL" id="DVNI01000041">
    <property type="protein sequence ID" value="HIU64006.1"/>
    <property type="molecule type" value="Genomic_DNA"/>
</dbReference>
<reference evidence="3" key="2">
    <citation type="journal article" date="2021" name="PeerJ">
        <title>Extensive microbial diversity within the chicken gut microbiome revealed by metagenomics and culture.</title>
        <authorList>
            <person name="Gilroy R."/>
            <person name="Ravi A."/>
            <person name="Getino M."/>
            <person name="Pursley I."/>
            <person name="Horton D.L."/>
            <person name="Alikhan N.F."/>
            <person name="Baker D."/>
            <person name="Gharbi K."/>
            <person name="Hall N."/>
            <person name="Watson M."/>
            <person name="Adriaenssens E.M."/>
            <person name="Foster-Nyarko E."/>
            <person name="Jarju S."/>
            <person name="Secka A."/>
            <person name="Antonio M."/>
            <person name="Oren A."/>
            <person name="Chaudhuri R.R."/>
            <person name="La Ragione R."/>
            <person name="Hildebrand F."/>
            <person name="Pallen M.J."/>
        </authorList>
    </citation>
    <scope>NUCLEOTIDE SEQUENCE</scope>
    <source>
        <strain evidence="3">CHK160-1198</strain>
    </source>
</reference>
<accession>A0A9D1MPP6</accession>
<dbReference type="GO" id="GO:0047617">
    <property type="term" value="F:fatty acyl-CoA hydrolase activity"/>
    <property type="evidence" value="ECO:0007669"/>
    <property type="project" value="TreeGrafter"/>
</dbReference>
<dbReference type="AlphaFoldDB" id="A0A9D1MPP6"/>
<dbReference type="InterPro" id="IPR029069">
    <property type="entry name" value="HotDog_dom_sf"/>
</dbReference>
<dbReference type="Proteomes" id="UP000824099">
    <property type="component" value="Unassembled WGS sequence"/>
</dbReference>
<dbReference type="InterPro" id="IPR050563">
    <property type="entry name" value="4-hydroxybenzoyl-CoA_TE"/>
</dbReference>
<name>A0A9D1MPP6_9FIRM</name>
<dbReference type="NCBIfam" id="TIGR00051">
    <property type="entry name" value="YbgC/FadM family acyl-CoA thioesterase"/>
    <property type="match status" value="1"/>
</dbReference>
<dbReference type="Pfam" id="PF13279">
    <property type="entry name" value="4HBT_2"/>
    <property type="match status" value="1"/>
</dbReference>
<evidence type="ECO:0000313" key="4">
    <source>
        <dbReference type="Proteomes" id="UP000824099"/>
    </source>
</evidence>
<evidence type="ECO:0000313" key="3">
    <source>
        <dbReference type="EMBL" id="HIU64006.1"/>
    </source>
</evidence>
<organism evidence="3 4">
    <name type="scientific">Candidatus Avacidaminococcus intestinavium</name>
    <dbReference type="NCBI Taxonomy" id="2840684"/>
    <lineage>
        <taxon>Bacteria</taxon>
        <taxon>Bacillati</taxon>
        <taxon>Bacillota</taxon>
        <taxon>Negativicutes</taxon>
        <taxon>Acidaminococcales</taxon>
        <taxon>Acidaminococcaceae</taxon>
        <taxon>Acidaminococcaceae incertae sedis</taxon>
        <taxon>Candidatus Avacidaminococcus</taxon>
    </lineage>
</organism>
<dbReference type="PANTHER" id="PTHR31793">
    <property type="entry name" value="4-HYDROXYBENZOYL-COA THIOESTERASE FAMILY MEMBER"/>
    <property type="match status" value="1"/>
</dbReference>
<dbReference type="Gene3D" id="3.10.129.10">
    <property type="entry name" value="Hotdog Thioesterase"/>
    <property type="match status" value="1"/>
</dbReference>
<gene>
    <name evidence="3" type="ORF">IAB06_03055</name>
</gene>
<dbReference type="PANTHER" id="PTHR31793:SF27">
    <property type="entry name" value="NOVEL THIOESTERASE SUPERFAMILY DOMAIN AND SAPOSIN A-TYPE DOMAIN CONTAINING PROTEIN (0610012H03RIK)"/>
    <property type="match status" value="1"/>
</dbReference>
<keyword evidence="2" id="KW-0378">Hydrolase</keyword>
<dbReference type="CDD" id="cd00586">
    <property type="entry name" value="4HBT"/>
    <property type="match status" value="1"/>
</dbReference>
<protein>
    <submittedName>
        <fullName evidence="3">Acyl-CoA thioesterase</fullName>
    </submittedName>
</protein>
<dbReference type="PIRSF" id="PIRSF003230">
    <property type="entry name" value="YbgC"/>
    <property type="match status" value="1"/>
</dbReference>
<comment type="caution">
    <text evidence="3">The sequence shown here is derived from an EMBL/GenBank/DDBJ whole genome shotgun (WGS) entry which is preliminary data.</text>
</comment>
<comment type="similarity">
    <text evidence="1">Belongs to the 4-hydroxybenzoyl-CoA thioesterase family.</text>
</comment>
<evidence type="ECO:0000256" key="2">
    <source>
        <dbReference type="ARBA" id="ARBA00022801"/>
    </source>
</evidence>
<reference evidence="3" key="1">
    <citation type="submission" date="2020-10" db="EMBL/GenBank/DDBJ databases">
        <authorList>
            <person name="Gilroy R."/>
        </authorList>
    </citation>
    <scope>NUCLEOTIDE SEQUENCE</scope>
    <source>
        <strain evidence="3">CHK160-1198</strain>
    </source>
</reference>